<evidence type="ECO:0000313" key="2">
    <source>
        <dbReference type="EMBL" id="KAG2606064.1"/>
    </source>
</evidence>
<keyword evidence="3" id="KW-1185">Reference proteome</keyword>
<gene>
    <name evidence="2" type="ORF">PVAP13_4NG163071</name>
</gene>
<name>A0A8T0TAA0_PANVG</name>
<organism evidence="2 3">
    <name type="scientific">Panicum virgatum</name>
    <name type="common">Blackwell switchgrass</name>
    <dbReference type="NCBI Taxonomy" id="38727"/>
    <lineage>
        <taxon>Eukaryota</taxon>
        <taxon>Viridiplantae</taxon>
        <taxon>Streptophyta</taxon>
        <taxon>Embryophyta</taxon>
        <taxon>Tracheophyta</taxon>
        <taxon>Spermatophyta</taxon>
        <taxon>Magnoliopsida</taxon>
        <taxon>Liliopsida</taxon>
        <taxon>Poales</taxon>
        <taxon>Poaceae</taxon>
        <taxon>PACMAD clade</taxon>
        <taxon>Panicoideae</taxon>
        <taxon>Panicodae</taxon>
        <taxon>Paniceae</taxon>
        <taxon>Panicinae</taxon>
        <taxon>Panicum</taxon>
        <taxon>Panicum sect. Hiantes</taxon>
    </lineage>
</organism>
<sequence length="109" mass="12090">MPVLFLLVVLPESSSLSCFLDLDSRREFSCLLRWRYLSCGGEGGIEESEDEICWQLWCSCCGKPRAVLLVLSQQGKSKPGEIFAPILAFLDSAAPRRASVHGHSTVMRT</sequence>
<comment type="caution">
    <text evidence="2">The sequence shown here is derived from an EMBL/GenBank/DDBJ whole genome shotgun (WGS) entry which is preliminary data.</text>
</comment>
<keyword evidence="1" id="KW-0732">Signal</keyword>
<dbReference type="Proteomes" id="UP000823388">
    <property type="component" value="Chromosome 4N"/>
</dbReference>
<reference evidence="2" key="1">
    <citation type="submission" date="2020-05" db="EMBL/GenBank/DDBJ databases">
        <title>WGS assembly of Panicum virgatum.</title>
        <authorList>
            <person name="Lovell J.T."/>
            <person name="Jenkins J."/>
            <person name="Shu S."/>
            <person name="Juenger T.E."/>
            <person name="Schmutz J."/>
        </authorList>
    </citation>
    <scope>NUCLEOTIDE SEQUENCE</scope>
    <source>
        <strain evidence="2">AP13</strain>
    </source>
</reference>
<evidence type="ECO:0000313" key="3">
    <source>
        <dbReference type="Proteomes" id="UP000823388"/>
    </source>
</evidence>
<accession>A0A8T0TAA0</accession>
<feature type="chain" id="PRO_5035860110" description="Secreted protein" evidence="1">
    <location>
        <begin position="16"/>
        <end position="109"/>
    </location>
</feature>
<feature type="signal peptide" evidence="1">
    <location>
        <begin position="1"/>
        <end position="15"/>
    </location>
</feature>
<evidence type="ECO:0000256" key="1">
    <source>
        <dbReference type="SAM" id="SignalP"/>
    </source>
</evidence>
<dbReference type="AlphaFoldDB" id="A0A8T0TAA0"/>
<evidence type="ECO:0008006" key="4">
    <source>
        <dbReference type="Google" id="ProtNLM"/>
    </source>
</evidence>
<protein>
    <recommendedName>
        <fullName evidence="4">Secreted protein</fullName>
    </recommendedName>
</protein>
<proteinExistence type="predicted"/>
<dbReference type="EMBL" id="CM029044">
    <property type="protein sequence ID" value="KAG2606064.1"/>
    <property type="molecule type" value="Genomic_DNA"/>
</dbReference>